<evidence type="ECO:0000313" key="3">
    <source>
        <dbReference type="Proteomes" id="UP001175001"/>
    </source>
</evidence>
<dbReference type="AlphaFoldDB" id="A0AA39YTA5"/>
<sequence>MPSIIAKLASIKKKSTHTFTVLRHNPEIFNESSTIKFHTPLIPSIANVLRPRPTLHLLTDVPKGCSDFTSSPYTTSSSASTKPTTPEPTENVGDYATAIPAVTVAPPSSSSPWTCPPSAVPWPPQICAAPLSTHHRLAPCAHVVRTPFLTPCGSNCAHVLVAATNSRNNNHLASPLTPATPLPPLLPFVVDEPFTCVVCVDEVVEAEAERKRRAFVGLLERNSAELLEGEEGVVAGAYERILAMEMEDERARIVEQLGGRPCEAAEEKDGHGRMCP</sequence>
<dbReference type="Proteomes" id="UP001175001">
    <property type="component" value="Unassembled WGS sequence"/>
</dbReference>
<feature type="region of interest" description="Disordered" evidence="1">
    <location>
        <begin position="71"/>
        <end position="90"/>
    </location>
</feature>
<organism evidence="2 3">
    <name type="scientific">Lasiodiplodia hormozganensis</name>
    <dbReference type="NCBI Taxonomy" id="869390"/>
    <lineage>
        <taxon>Eukaryota</taxon>
        <taxon>Fungi</taxon>
        <taxon>Dikarya</taxon>
        <taxon>Ascomycota</taxon>
        <taxon>Pezizomycotina</taxon>
        <taxon>Dothideomycetes</taxon>
        <taxon>Dothideomycetes incertae sedis</taxon>
        <taxon>Botryosphaeriales</taxon>
        <taxon>Botryosphaeriaceae</taxon>
        <taxon>Lasiodiplodia</taxon>
    </lineage>
</organism>
<keyword evidence="3" id="KW-1185">Reference proteome</keyword>
<reference evidence="2" key="1">
    <citation type="submission" date="2023-06" db="EMBL/GenBank/DDBJ databases">
        <title>Multi-omics analyses reveal the molecular pathogenesis toolkit of Lasiodiplodia hormozganensis, a cross-kingdom pathogen.</title>
        <authorList>
            <person name="Felix C."/>
            <person name="Meneses R."/>
            <person name="Goncalves M.F.M."/>
            <person name="Tilleman L."/>
            <person name="Duarte A.S."/>
            <person name="Jorrin-Novo J.V."/>
            <person name="Van De Peer Y."/>
            <person name="Deforce D."/>
            <person name="Van Nieuwerburgh F."/>
            <person name="Esteves A.C."/>
            <person name="Alves A."/>
        </authorList>
    </citation>
    <scope>NUCLEOTIDE SEQUENCE</scope>
    <source>
        <strain evidence="2">CBS 339.90</strain>
    </source>
</reference>
<evidence type="ECO:0000256" key="1">
    <source>
        <dbReference type="SAM" id="MobiDB-lite"/>
    </source>
</evidence>
<dbReference type="EMBL" id="JAUJDW010000019">
    <property type="protein sequence ID" value="KAK0658214.1"/>
    <property type="molecule type" value="Genomic_DNA"/>
</dbReference>
<proteinExistence type="predicted"/>
<evidence type="ECO:0000313" key="2">
    <source>
        <dbReference type="EMBL" id="KAK0658214.1"/>
    </source>
</evidence>
<name>A0AA39YTA5_9PEZI</name>
<protein>
    <submittedName>
        <fullName evidence="2">Uncharacterized protein</fullName>
    </submittedName>
</protein>
<feature type="compositionally biased region" description="Low complexity" evidence="1">
    <location>
        <begin position="71"/>
        <end position="89"/>
    </location>
</feature>
<gene>
    <name evidence="2" type="ORF">DIS24_g5005</name>
</gene>
<accession>A0AA39YTA5</accession>
<comment type="caution">
    <text evidence="2">The sequence shown here is derived from an EMBL/GenBank/DDBJ whole genome shotgun (WGS) entry which is preliminary data.</text>
</comment>